<dbReference type="FunFam" id="3.40.50.720:FF:000068">
    <property type="entry name" value="Sorbitol dehydrogenase"/>
    <property type="match status" value="1"/>
</dbReference>
<reference evidence="14" key="1">
    <citation type="submission" date="2019-11" db="EMBL/GenBank/DDBJ databases">
        <title>Bipolaris sorokiniana Genome sequencing.</title>
        <authorList>
            <person name="Wang H."/>
        </authorList>
    </citation>
    <scope>NUCLEOTIDE SEQUENCE</scope>
</reference>
<evidence type="ECO:0000256" key="1">
    <source>
        <dbReference type="ARBA" id="ARBA00001947"/>
    </source>
</evidence>
<protein>
    <recommendedName>
        <fullName evidence="9">D-xylulose reductase</fullName>
        <ecNumber evidence="9">1.1.1.9</ecNumber>
    </recommendedName>
    <alternativeName>
        <fullName evidence="10">Xylitol dehydrogenase A</fullName>
    </alternativeName>
</protein>
<dbReference type="InterPro" id="IPR036291">
    <property type="entry name" value="NAD(P)-bd_dom_sf"/>
</dbReference>
<dbReference type="InterPro" id="IPR045306">
    <property type="entry name" value="SDH-like"/>
</dbReference>
<evidence type="ECO:0000256" key="11">
    <source>
        <dbReference type="RuleBase" id="RU361277"/>
    </source>
</evidence>
<proteinExistence type="inferred from homology"/>
<keyword evidence="5" id="KW-0560">Oxidoreductase</keyword>
<feature type="domain" description="Enoyl reductase (ER)" evidence="13">
    <location>
        <begin position="69"/>
        <end position="412"/>
    </location>
</feature>
<dbReference type="InterPro" id="IPR011032">
    <property type="entry name" value="GroES-like_sf"/>
</dbReference>
<comment type="similarity">
    <text evidence="2 11">Belongs to the zinc-containing alcohol dehydrogenase family.</text>
</comment>
<comment type="caution">
    <text evidence="14">The sequence shown here is derived from an EMBL/GenBank/DDBJ whole genome shotgun (WGS) entry which is preliminary data.</text>
</comment>
<name>A0A8H5Z985_COCSA</name>
<dbReference type="Pfam" id="PF08240">
    <property type="entry name" value="ADH_N"/>
    <property type="match status" value="1"/>
</dbReference>
<dbReference type="Gene3D" id="3.90.180.10">
    <property type="entry name" value="Medium-chain alcohol dehydrogenases, catalytic domain"/>
    <property type="match status" value="1"/>
</dbReference>
<dbReference type="Gene3D" id="3.40.50.720">
    <property type="entry name" value="NAD(P)-binding Rossmann-like Domain"/>
    <property type="match status" value="1"/>
</dbReference>
<evidence type="ECO:0000256" key="2">
    <source>
        <dbReference type="ARBA" id="ARBA00008072"/>
    </source>
</evidence>
<organism evidence="14 15">
    <name type="scientific">Cochliobolus sativus</name>
    <name type="common">Common root rot and spot blotch fungus</name>
    <name type="synonym">Bipolaris sorokiniana</name>
    <dbReference type="NCBI Taxonomy" id="45130"/>
    <lineage>
        <taxon>Eukaryota</taxon>
        <taxon>Fungi</taxon>
        <taxon>Dikarya</taxon>
        <taxon>Ascomycota</taxon>
        <taxon>Pezizomycotina</taxon>
        <taxon>Dothideomycetes</taxon>
        <taxon>Pleosporomycetidae</taxon>
        <taxon>Pleosporales</taxon>
        <taxon>Pleosporineae</taxon>
        <taxon>Pleosporaceae</taxon>
        <taxon>Bipolaris</taxon>
    </lineage>
</organism>
<dbReference type="Proteomes" id="UP000624244">
    <property type="component" value="Unassembled WGS sequence"/>
</dbReference>
<dbReference type="EMBL" id="WNKQ01000017">
    <property type="protein sequence ID" value="KAF5846008.1"/>
    <property type="molecule type" value="Genomic_DNA"/>
</dbReference>
<gene>
    <name evidence="14" type="ORF">GGP41_008460</name>
</gene>
<evidence type="ECO:0000259" key="13">
    <source>
        <dbReference type="SMART" id="SM00829"/>
    </source>
</evidence>
<feature type="region of interest" description="Disordered" evidence="12">
    <location>
        <begin position="39"/>
        <end position="64"/>
    </location>
</feature>
<dbReference type="GO" id="GO:0046526">
    <property type="term" value="F:D-xylulose reductase activity"/>
    <property type="evidence" value="ECO:0007669"/>
    <property type="project" value="UniProtKB-EC"/>
</dbReference>
<evidence type="ECO:0000313" key="14">
    <source>
        <dbReference type="EMBL" id="KAF5846008.1"/>
    </source>
</evidence>
<dbReference type="GO" id="GO:0008270">
    <property type="term" value="F:zinc ion binding"/>
    <property type="evidence" value="ECO:0007669"/>
    <property type="project" value="InterPro"/>
</dbReference>
<dbReference type="SUPFAM" id="SSF51735">
    <property type="entry name" value="NAD(P)-binding Rossmann-fold domains"/>
    <property type="match status" value="1"/>
</dbReference>
<dbReference type="EC" id="1.1.1.9" evidence="9"/>
<accession>A0A8H5Z985</accession>
<evidence type="ECO:0000256" key="7">
    <source>
        <dbReference type="ARBA" id="ARBA00024843"/>
    </source>
</evidence>
<dbReference type="GO" id="GO:0003939">
    <property type="term" value="F:L-iditol 2-dehydrogenase (NAD+) activity"/>
    <property type="evidence" value="ECO:0007669"/>
    <property type="project" value="TreeGrafter"/>
</dbReference>
<keyword evidence="6" id="KW-0520">NAD</keyword>
<comment type="cofactor">
    <cofactor evidence="1 11">
        <name>Zn(2+)</name>
        <dbReference type="ChEBI" id="CHEBI:29105"/>
    </cofactor>
</comment>
<dbReference type="InterPro" id="IPR013149">
    <property type="entry name" value="ADH-like_C"/>
</dbReference>
<evidence type="ECO:0000313" key="15">
    <source>
        <dbReference type="Proteomes" id="UP000624244"/>
    </source>
</evidence>
<dbReference type="PANTHER" id="PTHR43161">
    <property type="entry name" value="SORBITOL DEHYDROGENASE"/>
    <property type="match status" value="1"/>
</dbReference>
<comment type="pathway">
    <text evidence="8">Carbohydrate degradation; L-arabinose degradation via L-arabinitol; D-xylulose 5-phosphate from L-arabinose (fungal route): step 4/5.</text>
</comment>
<dbReference type="SUPFAM" id="SSF50129">
    <property type="entry name" value="GroES-like"/>
    <property type="match status" value="1"/>
</dbReference>
<evidence type="ECO:0000256" key="5">
    <source>
        <dbReference type="ARBA" id="ARBA00023002"/>
    </source>
</evidence>
<dbReference type="GO" id="GO:0006062">
    <property type="term" value="P:sorbitol catabolic process"/>
    <property type="evidence" value="ECO:0007669"/>
    <property type="project" value="TreeGrafter"/>
</dbReference>
<dbReference type="CDD" id="cd05285">
    <property type="entry name" value="sorbitol_DH"/>
    <property type="match status" value="1"/>
</dbReference>
<dbReference type="AlphaFoldDB" id="A0A8H5Z985"/>
<dbReference type="PANTHER" id="PTHR43161:SF9">
    <property type="entry name" value="SORBITOL DEHYDROGENASE"/>
    <property type="match status" value="1"/>
</dbReference>
<evidence type="ECO:0000256" key="9">
    <source>
        <dbReference type="ARBA" id="ARBA00026119"/>
    </source>
</evidence>
<keyword evidence="4 11" id="KW-0862">Zinc</keyword>
<dbReference type="InterPro" id="IPR002328">
    <property type="entry name" value="ADH_Zn_CS"/>
</dbReference>
<evidence type="ECO:0000256" key="4">
    <source>
        <dbReference type="ARBA" id="ARBA00022833"/>
    </source>
</evidence>
<evidence type="ECO:0000256" key="6">
    <source>
        <dbReference type="ARBA" id="ARBA00023027"/>
    </source>
</evidence>
<evidence type="ECO:0000256" key="8">
    <source>
        <dbReference type="ARBA" id="ARBA00025713"/>
    </source>
</evidence>
<dbReference type="InterPro" id="IPR013154">
    <property type="entry name" value="ADH-like_N"/>
</dbReference>
<dbReference type="Pfam" id="PF00107">
    <property type="entry name" value="ADH_zinc_N"/>
    <property type="match status" value="1"/>
</dbReference>
<keyword evidence="3 11" id="KW-0479">Metal-binding</keyword>
<dbReference type="InterPro" id="IPR020843">
    <property type="entry name" value="ER"/>
</dbReference>
<dbReference type="PROSITE" id="PS00059">
    <property type="entry name" value="ADH_ZINC"/>
    <property type="match status" value="1"/>
</dbReference>
<sequence length="416" mass="45026">MINVYRNTTNTSFLIPRFSVIHLYLEFSLEIHLQIKGASPNRNHHSDDYSPEKRRRRRKKMQNPNIILYAPHTAKLEDKPIPTLSSPHDVVIRINYIGVCGSDVHFWHHASLGNPINPSTGITMGHEASGTIHAVGSSVTRVSPGDRVALEPGSPCRLCLACKSGSYNLCQKMRFAASPGSPDTQGTLCKFYVLPEDLVYRIPEGLGLDEAVLVEPLAVGVHSVKLGDVRAGETVVVMGGGTVGLLCAAVAGRFGAMRVIVVDVLEGKLEFARGYLGCETFLARGEESAEESAERLLRTFGLGVESVDTVIEASGAAKSIETGILVLRPGGKFVQTGLGKAKVEFPIVAMSQKELMVRGCFRYGPGDYDLAIQMLDKGLVDVKPLISSVTPFEQATEAWEKTSRGEGIKNLIQGVV</sequence>
<evidence type="ECO:0000256" key="10">
    <source>
        <dbReference type="ARBA" id="ARBA00030139"/>
    </source>
</evidence>
<evidence type="ECO:0000256" key="3">
    <source>
        <dbReference type="ARBA" id="ARBA00022723"/>
    </source>
</evidence>
<comment type="function">
    <text evidence="7">Xylitol dehydrogenase which catalyzes the conversion of xylitol to D-xylulose. Xylose is a major component of hemicelluloses such as xylan. Most fungi utilize D-xylose via three enzymatic reactions, xylose reductase (XR), xylitol dehydrogenase (XDH), and xylulokinase, to form xylulose 5-phosphate, which enters pentose phosphate pathway.</text>
</comment>
<evidence type="ECO:0000256" key="12">
    <source>
        <dbReference type="SAM" id="MobiDB-lite"/>
    </source>
</evidence>
<dbReference type="SMART" id="SM00829">
    <property type="entry name" value="PKS_ER"/>
    <property type="match status" value="1"/>
</dbReference>